<feature type="transmembrane region" description="Helical" evidence="1">
    <location>
        <begin position="72"/>
        <end position="95"/>
    </location>
</feature>
<protein>
    <submittedName>
        <fullName evidence="2">Uncharacterized protein</fullName>
    </submittedName>
</protein>
<gene>
    <name evidence="2" type="ORF">PoB_000585800</name>
</gene>
<keyword evidence="1" id="KW-0472">Membrane</keyword>
<keyword evidence="1" id="KW-1133">Transmembrane helix</keyword>
<reference evidence="2 3" key="1">
    <citation type="journal article" date="2021" name="Elife">
        <title>Chloroplast acquisition without the gene transfer in kleptoplastic sea slugs, Plakobranchus ocellatus.</title>
        <authorList>
            <person name="Maeda T."/>
            <person name="Takahashi S."/>
            <person name="Yoshida T."/>
            <person name="Shimamura S."/>
            <person name="Takaki Y."/>
            <person name="Nagai Y."/>
            <person name="Toyoda A."/>
            <person name="Suzuki Y."/>
            <person name="Arimoto A."/>
            <person name="Ishii H."/>
            <person name="Satoh N."/>
            <person name="Nishiyama T."/>
            <person name="Hasebe M."/>
            <person name="Maruyama T."/>
            <person name="Minagawa J."/>
            <person name="Obokata J."/>
            <person name="Shigenobu S."/>
        </authorList>
    </citation>
    <scope>NUCLEOTIDE SEQUENCE [LARGE SCALE GENOMIC DNA]</scope>
</reference>
<evidence type="ECO:0000256" key="1">
    <source>
        <dbReference type="SAM" id="Phobius"/>
    </source>
</evidence>
<keyword evidence="3" id="KW-1185">Reference proteome</keyword>
<dbReference type="EMBL" id="BLXT01000663">
    <property type="protein sequence ID" value="GFN79352.1"/>
    <property type="molecule type" value="Genomic_DNA"/>
</dbReference>
<sequence>MVARKLLWVFQFRSARVHQLEFLIQRGGRMECTIYIPTTAKLFETDASDPQAFAAESTATPTTAASPSATTIAAAAAAAAVAVAAVAVAATANTGKISNNSSRSRSSCNALLYIAPF</sequence>
<dbReference type="Proteomes" id="UP000735302">
    <property type="component" value="Unassembled WGS sequence"/>
</dbReference>
<evidence type="ECO:0000313" key="3">
    <source>
        <dbReference type="Proteomes" id="UP000735302"/>
    </source>
</evidence>
<proteinExistence type="predicted"/>
<name>A0AAV3YA15_9GAST</name>
<organism evidence="2 3">
    <name type="scientific">Plakobranchus ocellatus</name>
    <dbReference type="NCBI Taxonomy" id="259542"/>
    <lineage>
        <taxon>Eukaryota</taxon>
        <taxon>Metazoa</taxon>
        <taxon>Spiralia</taxon>
        <taxon>Lophotrochozoa</taxon>
        <taxon>Mollusca</taxon>
        <taxon>Gastropoda</taxon>
        <taxon>Heterobranchia</taxon>
        <taxon>Euthyneura</taxon>
        <taxon>Panpulmonata</taxon>
        <taxon>Sacoglossa</taxon>
        <taxon>Placobranchoidea</taxon>
        <taxon>Plakobranchidae</taxon>
        <taxon>Plakobranchus</taxon>
    </lineage>
</organism>
<dbReference type="AlphaFoldDB" id="A0AAV3YA15"/>
<accession>A0AAV3YA15</accession>
<evidence type="ECO:0000313" key="2">
    <source>
        <dbReference type="EMBL" id="GFN79352.1"/>
    </source>
</evidence>
<comment type="caution">
    <text evidence="2">The sequence shown here is derived from an EMBL/GenBank/DDBJ whole genome shotgun (WGS) entry which is preliminary data.</text>
</comment>
<keyword evidence="1" id="KW-0812">Transmembrane</keyword>